<dbReference type="GO" id="GO:0032259">
    <property type="term" value="P:methylation"/>
    <property type="evidence" value="ECO:0007669"/>
    <property type="project" value="UniProtKB-KW"/>
</dbReference>
<dbReference type="Gene3D" id="3.40.50.150">
    <property type="entry name" value="Vaccinia Virus protein VP39"/>
    <property type="match status" value="1"/>
</dbReference>
<dbReference type="InterPro" id="IPR036390">
    <property type="entry name" value="WH_DNA-bd_sf"/>
</dbReference>
<dbReference type="EMBL" id="ML735320">
    <property type="protein sequence ID" value="KAE8386028.1"/>
    <property type="molecule type" value="Genomic_DNA"/>
</dbReference>
<dbReference type="AlphaFoldDB" id="A0A5N7BWQ9"/>
<evidence type="ECO:0000256" key="4">
    <source>
        <dbReference type="PIRSR" id="PIRSR005739-1"/>
    </source>
</evidence>
<dbReference type="OrthoDB" id="1535081at2759"/>
<dbReference type="InterPro" id="IPR029063">
    <property type="entry name" value="SAM-dependent_MTases_sf"/>
</dbReference>
<dbReference type="Pfam" id="PF08100">
    <property type="entry name" value="Dimerisation"/>
    <property type="match status" value="1"/>
</dbReference>
<proteinExistence type="predicted"/>
<keyword evidence="1 8" id="KW-0489">Methyltransferase</keyword>
<feature type="active site" description="Proton acceptor" evidence="4">
    <location>
        <position position="302"/>
    </location>
</feature>
<evidence type="ECO:0000313" key="8">
    <source>
        <dbReference type="EMBL" id="KAE8386028.1"/>
    </source>
</evidence>
<accession>A0A5N7BWQ9</accession>
<dbReference type="SUPFAM" id="SSF46785">
    <property type="entry name" value="Winged helix' DNA-binding domain"/>
    <property type="match status" value="1"/>
</dbReference>
<feature type="compositionally biased region" description="Low complexity" evidence="5">
    <location>
        <begin position="1"/>
        <end position="18"/>
    </location>
</feature>
<protein>
    <submittedName>
        <fullName evidence="8">S-adenosyl-L-methionine-dependent methyltransferase</fullName>
    </submittedName>
</protein>
<evidence type="ECO:0000259" key="6">
    <source>
        <dbReference type="Pfam" id="PF00891"/>
    </source>
</evidence>
<dbReference type="PANTHER" id="PTHR43712:SF11">
    <property type="entry name" value="O-METHYLTRANSFERASE (AFU_ORTHOLOGUE AFUA_2G17820)-RELATED"/>
    <property type="match status" value="1"/>
</dbReference>
<feature type="domain" description="O-methyltransferase dimerisation" evidence="7">
    <location>
        <begin position="65"/>
        <end position="121"/>
    </location>
</feature>
<dbReference type="Gene3D" id="1.10.10.10">
    <property type="entry name" value="Winged helix-like DNA-binding domain superfamily/Winged helix DNA-binding domain"/>
    <property type="match status" value="1"/>
</dbReference>
<evidence type="ECO:0000256" key="2">
    <source>
        <dbReference type="ARBA" id="ARBA00022679"/>
    </source>
</evidence>
<dbReference type="SUPFAM" id="SSF53335">
    <property type="entry name" value="S-adenosyl-L-methionine-dependent methyltransferases"/>
    <property type="match status" value="1"/>
</dbReference>
<evidence type="ECO:0000256" key="5">
    <source>
        <dbReference type="SAM" id="MobiDB-lite"/>
    </source>
</evidence>
<keyword evidence="3" id="KW-0949">S-adenosyl-L-methionine</keyword>
<reference evidence="8" key="1">
    <citation type="submission" date="2019-04" db="EMBL/GenBank/DDBJ databases">
        <title>Friends and foes A comparative genomics studyof 23 Aspergillus species from section Flavi.</title>
        <authorList>
            <consortium name="DOE Joint Genome Institute"/>
            <person name="Kjaerbolling I."/>
            <person name="Vesth T."/>
            <person name="Frisvad J.C."/>
            <person name="Nybo J.L."/>
            <person name="Theobald S."/>
            <person name="Kildgaard S."/>
            <person name="Isbrandt T."/>
            <person name="Kuo A."/>
            <person name="Sato A."/>
            <person name="Lyhne E.K."/>
            <person name="Kogle M.E."/>
            <person name="Wiebenga A."/>
            <person name="Kun R.S."/>
            <person name="Lubbers R.J."/>
            <person name="Makela M.R."/>
            <person name="Barry K."/>
            <person name="Chovatia M."/>
            <person name="Clum A."/>
            <person name="Daum C."/>
            <person name="Haridas S."/>
            <person name="He G."/>
            <person name="LaButti K."/>
            <person name="Lipzen A."/>
            <person name="Mondo S."/>
            <person name="Riley R."/>
            <person name="Salamov A."/>
            <person name="Simmons B.A."/>
            <person name="Magnuson J.K."/>
            <person name="Henrissat B."/>
            <person name="Mortensen U.H."/>
            <person name="Larsen T.O."/>
            <person name="Devries R.P."/>
            <person name="Grigoriev I.V."/>
            <person name="Machida M."/>
            <person name="Baker S.E."/>
            <person name="Andersen M.R."/>
        </authorList>
    </citation>
    <scope>NUCLEOTIDE SEQUENCE [LARGE SCALE GENOMIC DNA]</scope>
    <source>
        <strain evidence="8">IBT 14317</strain>
    </source>
</reference>
<sequence length="395" mass="44417">MTSSLSDLTSTLTSALSSLPPPEMIRDEERIQALEAIYQLQAALQTPIVAIQKYCFEHYGIVGIRVAQGMGIFDAFAASNGAEMTLAELSSKTKGDEKLLKRILRLLCSHTICKASSNDTYQPLPMVMMLANGSVAGDMIKHFHTNLQISASLFTYFEKNGYKNPEDAYDAPFQLAYHTKDHYFDWLSKNPDTQRVFNSVMTEAQRHRGVDWFDIYPVSEKLAVSSDRVTLIDIGGGIGHDLKAFKKRFPELPGQLILQELPQVIEDIREPLPEGISAVKHNMFEPQPIEGAKAYYMRTVLHDWPDKQALEALIHIRKAMASDSLLLINEHVMPDGPNVPLLSATLDLHMMELFSALERTEQEWTSLLERAGFQVVKVWRSPSDFRSALFEATLA</sequence>
<dbReference type="InterPro" id="IPR001077">
    <property type="entry name" value="COMT_C"/>
</dbReference>
<dbReference type="Pfam" id="PF00891">
    <property type="entry name" value="Methyltransf_2"/>
    <property type="match status" value="1"/>
</dbReference>
<dbReference type="PANTHER" id="PTHR43712">
    <property type="entry name" value="PUTATIVE (AFU_ORTHOLOGUE AFUA_4G14580)-RELATED"/>
    <property type="match status" value="1"/>
</dbReference>
<evidence type="ECO:0000256" key="1">
    <source>
        <dbReference type="ARBA" id="ARBA00022603"/>
    </source>
</evidence>
<feature type="domain" description="O-methyltransferase C-terminal" evidence="6">
    <location>
        <begin position="171"/>
        <end position="374"/>
    </location>
</feature>
<dbReference type="GO" id="GO:0046983">
    <property type="term" value="F:protein dimerization activity"/>
    <property type="evidence" value="ECO:0007669"/>
    <property type="project" value="InterPro"/>
</dbReference>
<gene>
    <name evidence="8" type="ORF">BDV23DRAFT_190354</name>
</gene>
<dbReference type="PIRSF" id="PIRSF005739">
    <property type="entry name" value="O-mtase"/>
    <property type="match status" value="1"/>
</dbReference>
<dbReference type="Proteomes" id="UP000326877">
    <property type="component" value="Unassembled WGS sequence"/>
</dbReference>
<dbReference type="PROSITE" id="PS51683">
    <property type="entry name" value="SAM_OMT_II"/>
    <property type="match status" value="1"/>
</dbReference>
<dbReference type="GO" id="GO:0044550">
    <property type="term" value="P:secondary metabolite biosynthetic process"/>
    <property type="evidence" value="ECO:0007669"/>
    <property type="project" value="UniProtKB-ARBA"/>
</dbReference>
<dbReference type="GO" id="GO:0008171">
    <property type="term" value="F:O-methyltransferase activity"/>
    <property type="evidence" value="ECO:0007669"/>
    <property type="project" value="InterPro"/>
</dbReference>
<feature type="region of interest" description="Disordered" evidence="5">
    <location>
        <begin position="1"/>
        <end position="21"/>
    </location>
</feature>
<evidence type="ECO:0000259" key="7">
    <source>
        <dbReference type="Pfam" id="PF08100"/>
    </source>
</evidence>
<keyword evidence="2 8" id="KW-0808">Transferase</keyword>
<dbReference type="InterPro" id="IPR016461">
    <property type="entry name" value="COMT-like"/>
</dbReference>
<dbReference type="InterPro" id="IPR036388">
    <property type="entry name" value="WH-like_DNA-bd_sf"/>
</dbReference>
<name>A0A5N7BWQ9_PETAA</name>
<organism evidence="8">
    <name type="scientific">Petromyces alliaceus</name>
    <name type="common">Aspergillus alliaceus</name>
    <dbReference type="NCBI Taxonomy" id="209559"/>
    <lineage>
        <taxon>Eukaryota</taxon>
        <taxon>Fungi</taxon>
        <taxon>Dikarya</taxon>
        <taxon>Ascomycota</taxon>
        <taxon>Pezizomycotina</taxon>
        <taxon>Eurotiomycetes</taxon>
        <taxon>Eurotiomycetidae</taxon>
        <taxon>Eurotiales</taxon>
        <taxon>Aspergillaceae</taxon>
        <taxon>Aspergillus</taxon>
        <taxon>Aspergillus subgen. Circumdati</taxon>
    </lineage>
</organism>
<dbReference type="InterPro" id="IPR012967">
    <property type="entry name" value="COMT_dimerisation"/>
</dbReference>
<evidence type="ECO:0000256" key="3">
    <source>
        <dbReference type="ARBA" id="ARBA00022691"/>
    </source>
</evidence>